<dbReference type="Proteomes" id="UP000317303">
    <property type="component" value="Unassembled WGS sequence"/>
</dbReference>
<organism evidence="2 3">
    <name type="scientific">Prauserella rugosa</name>
    <dbReference type="NCBI Taxonomy" id="43354"/>
    <lineage>
        <taxon>Bacteria</taxon>
        <taxon>Bacillati</taxon>
        <taxon>Actinomycetota</taxon>
        <taxon>Actinomycetes</taxon>
        <taxon>Pseudonocardiales</taxon>
        <taxon>Pseudonocardiaceae</taxon>
        <taxon>Prauserella</taxon>
    </lineage>
</organism>
<dbReference type="RefSeq" id="WP_030534179.1">
    <property type="nucleotide sequence ID" value="NZ_JOIJ01000025.1"/>
</dbReference>
<gene>
    <name evidence="1" type="ORF">JD82_04933</name>
    <name evidence="2" type="ORF">JD82_04997</name>
</gene>
<protein>
    <submittedName>
        <fullName evidence="2">Uncharacterized protein</fullName>
    </submittedName>
</protein>
<sequence>MSVNTIDRFAADLPGLEPTDADLAALEHDSWDETQQLIEALLAEQATANELRERRALLAPVLQLPTTPAEPHDLDQMGVAA</sequence>
<accession>A0A660C8N8</accession>
<dbReference type="AlphaFoldDB" id="A0A660C8N8"/>
<evidence type="ECO:0000313" key="3">
    <source>
        <dbReference type="Proteomes" id="UP000317303"/>
    </source>
</evidence>
<comment type="caution">
    <text evidence="2">The sequence shown here is derived from an EMBL/GenBank/DDBJ whole genome shotgun (WGS) entry which is preliminary data.</text>
</comment>
<reference evidence="2 3" key="1">
    <citation type="submission" date="2019-07" db="EMBL/GenBank/DDBJ databases">
        <title>R&amp;d 2014.</title>
        <authorList>
            <person name="Klenk H.-P."/>
        </authorList>
    </citation>
    <scope>NUCLEOTIDE SEQUENCE [LARGE SCALE GENOMIC DNA]</scope>
    <source>
        <strain evidence="2 3">DSM 43194</strain>
    </source>
</reference>
<name>A0A660C8N8_9PSEU</name>
<evidence type="ECO:0000313" key="2">
    <source>
        <dbReference type="EMBL" id="TWH16009.1"/>
    </source>
</evidence>
<proteinExistence type="predicted"/>
<evidence type="ECO:0000313" key="1">
    <source>
        <dbReference type="EMBL" id="TWH15945.1"/>
    </source>
</evidence>
<dbReference type="EMBL" id="VLJV01000002">
    <property type="protein sequence ID" value="TWH15945.1"/>
    <property type="molecule type" value="Genomic_DNA"/>
</dbReference>
<keyword evidence="3" id="KW-1185">Reference proteome</keyword>
<dbReference type="EMBL" id="VLJV01000002">
    <property type="protein sequence ID" value="TWH16009.1"/>
    <property type="molecule type" value="Genomic_DNA"/>
</dbReference>